<comment type="caution">
    <text evidence="2">The sequence shown here is derived from an EMBL/GenBank/DDBJ whole genome shotgun (WGS) entry which is preliminary data.</text>
</comment>
<organism evidence="2 3">
    <name type="scientific">Pandoraea capi</name>
    <dbReference type="NCBI Taxonomy" id="2508286"/>
    <lineage>
        <taxon>Bacteria</taxon>
        <taxon>Pseudomonadati</taxon>
        <taxon>Pseudomonadota</taxon>
        <taxon>Betaproteobacteria</taxon>
        <taxon>Burkholderiales</taxon>
        <taxon>Burkholderiaceae</taxon>
        <taxon>Pandoraea</taxon>
    </lineage>
</organism>
<feature type="region of interest" description="Disordered" evidence="1">
    <location>
        <begin position="1"/>
        <end position="25"/>
    </location>
</feature>
<sequence>MSGARINAAFRTIPHPTSHKTIDDSTRARLSGAHDMTSQRSRNTARTLCINGSTSADGASDTLDVSGQSGVSRRTTLRLTLGGLLGMTLTPFMRVAEAGYNIWTGEYTMTRKDIETAVDKRFPTTLNYGQLLSVELTHPQIGFNPQANRINTQVDAQVQNVLLQGQPLKGVLAISSALKYDPVRRAVLLDNPSVERVDVNGMPPAYGQQLTAIGGNVAQQVLNQYPIYTFKPEQLKYGGRDVEPGAITVLPDGIKVEVKTK</sequence>
<evidence type="ECO:0000256" key="1">
    <source>
        <dbReference type="SAM" id="MobiDB-lite"/>
    </source>
</evidence>
<name>A0ABY6VXT7_9BURK</name>
<reference evidence="2 3" key="1">
    <citation type="submission" date="2019-08" db="EMBL/GenBank/DDBJ databases">
        <authorList>
            <person name="Peeters C."/>
        </authorList>
    </citation>
    <scope>NUCLEOTIDE SEQUENCE [LARGE SCALE GENOMIC DNA]</scope>
    <source>
        <strain evidence="2 3">LMG 20602</strain>
    </source>
</reference>
<dbReference type="Proteomes" id="UP000366065">
    <property type="component" value="Unassembled WGS sequence"/>
</dbReference>
<dbReference type="EMBL" id="CABPRV010000004">
    <property type="protein sequence ID" value="VVE02040.1"/>
    <property type="molecule type" value="Genomic_DNA"/>
</dbReference>
<accession>A0ABY6VXT7</accession>
<evidence type="ECO:0000313" key="2">
    <source>
        <dbReference type="EMBL" id="VVE02040.1"/>
    </source>
</evidence>
<dbReference type="Pfam" id="PF07273">
    <property type="entry name" value="DUF1439"/>
    <property type="match status" value="1"/>
</dbReference>
<keyword evidence="3" id="KW-1185">Reference proteome</keyword>
<dbReference type="Gene3D" id="3.15.10.40">
    <property type="entry name" value="Uncharacterised protein PF07273, DUF1439"/>
    <property type="match status" value="1"/>
</dbReference>
<evidence type="ECO:0008006" key="4">
    <source>
        <dbReference type="Google" id="ProtNLM"/>
    </source>
</evidence>
<gene>
    <name evidence="2" type="ORF">PCA20602_02185</name>
</gene>
<evidence type="ECO:0000313" key="3">
    <source>
        <dbReference type="Proteomes" id="UP000366065"/>
    </source>
</evidence>
<protein>
    <recommendedName>
        <fullName evidence="4">DUF1439 domain-containing protein</fullName>
    </recommendedName>
</protein>
<dbReference type="InterPro" id="IPR010835">
    <property type="entry name" value="DUF1439"/>
</dbReference>
<proteinExistence type="predicted"/>